<reference evidence="2 4" key="1">
    <citation type="journal article" date="2020" name="Stud. Mycol.">
        <title>101 Dothideomycetes genomes: a test case for predicting lifestyles and emergence of pathogens.</title>
        <authorList>
            <person name="Haridas S."/>
            <person name="Albert R."/>
            <person name="Binder M."/>
            <person name="Bloem J."/>
            <person name="Labutti K."/>
            <person name="Salamov A."/>
            <person name="Andreopoulos B."/>
            <person name="Baker S."/>
            <person name="Barry K."/>
            <person name="Bills G."/>
            <person name="Bluhm B."/>
            <person name="Cannon C."/>
            <person name="Castanera R."/>
            <person name="Culley D."/>
            <person name="Daum C."/>
            <person name="Ezra D."/>
            <person name="Gonzalez J."/>
            <person name="Henrissat B."/>
            <person name="Kuo A."/>
            <person name="Liang C."/>
            <person name="Lipzen A."/>
            <person name="Lutzoni F."/>
            <person name="Magnuson J."/>
            <person name="Mondo S."/>
            <person name="Nolan M."/>
            <person name="Ohm R."/>
            <person name="Pangilinan J."/>
            <person name="Park H.-J."/>
            <person name="Ramirez L."/>
            <person name="Alfaro M."/>
            <person name="Sun H."/>
            <person name="Tritt A."/>
            <person name="Yoshinaga Y."/>
            <person name="Zwiers L.-H."/>
            <person name="Turgeon B."/>
            <person name="Goodwin S."/>
            <person name="Spatafora J."/>
            <person name="Crous P."/>
            <person name="Grigoriev I."/>
        </authorList>
    </citation>
    <scope>NUCLEOTIDE SEQUENCE</scope>
    <source>
        <strain evidence="2 4">CBS 304.34</strain>
    </source>
</reference>
<evidence type="ECO:0000259" key="1">
    <source>
        <dbReference type="Pfam" id="PF12937"/>
    </source>
</evidence>
<name>A0A6A6YCH2_9PEZI</name>
<dbReference type="AlphaFoldDB" id="A0A6A6YCH2"/>
<accession>A0A6A6YCH2</accession>
<feature type="domain" description="F-box" evidence="1">
    <location>
        <begin position="29"/>
        <end position="60"/>
    </location>
</feature>
<dbReference type="Proteomes" id="UP000504636">
    <property type="component" value="Unplaced"/>
</dbReference>
<proteinExistence type="predicted"/>
<organism evidence="2">
    <name type="scientific">Mytilinidion resinicola</name>
    <dbReference type="NCBI Taxonomy" id="574789"/>
    <lineage>
        <taxon>Eukaryota</taxon>
        <taxon>Fungi</taxon>
        <taxon>Dikarya</taxon>
        <taxon>Ascomycota</taxon>
        <taxon>Pezizomycotina</taxon>
        <taxon>Dothideomycetes</taxon>
        <taxon>Pleosporomycetidae</taxon>
        <taxon>Mytilinidiales</taxon>
        <taxon>Mytilinidiaceae</taxon>
        <taxon>Mytilinidion</taxon>
    </lineage>
</organism>
<evidence type="ECO:0000313" key="2">
    <source>
        <dbReference type="EMBL" id="KAF2806299.1"/>
    </source>
</evidence>
<evidence type="ECO:0000313" key="3">
    <source>
        <dbReference type="Proteomes" id="UP000504636"/>
    </source>
</evidence>
<sequence length="269" mass="30334">MPQNALQIATPAPVTVMSPAADAVFSTVELLEEILGHLSPRELCRHNIVSRHWRDVISLSPRLQRNAFLASKFPAMTPLSENGLRGRKLDYCEFSNEDQGTVAVNPLVHDIFDTEVVAGQGLHRTFVFFNKKTGDVILDIGHAVDRSSQLIANIERVLGVNVEIPGWRLNERMQDTSWQRMLVVDPPATKVLMVLGHRELYFFPQIRYWASPGLQMGELIDQVVAQLLVDKDEMDRECGNGLLISDTTRHRQMWSNAREIKDSKIGLLA</sequence>
<evidence type="ECO:0000313" key="4">
    <source>
        <dbReference type="RefSeq" id="XP_033573263.1"/>
    </source>
</evidence>
<dbReference type="Pfam" id="PF12937">
    <property type="entry name" value="F-box-like"/>
    <property type="match status" value="1"/>
</dbReference>
<gene>
    <name evidence="2 4" type="ORF">BDZ99DRAFT_93462</name>
</gene>
<dbReference type="SUPFAM" id="SSF81383">
    <property type="entry name" value="F-box domain"/>
    <property type="match status" value="1"/>
</dbReference>
<dbReference type="GeneID" id="54469936"/>
<dbReference type="EMBL" id="MU003707">
    <property type="protein sequence ID" value="KAF2806299.1"/>
    <property type="molecule type" value="Genomic_DNA"/>
</dbReference>
<dbReference type="Gene3D" id="1.20.1280.50">
    <property type="match status" value="1"/>
</dbReference>
<reference evidence="4" key="3">
    <citation type="submission" date="2025-04" db="UniProtKB">
        <authorList>
            <consortium name="RefSeq"/>
        </authorList>
    </citation>
    <scope>IDENTIFICATION</scope>
    <source>
        <strain evidence="4">CBS 304.34</strain>
    </source>
</reference>
<dbReference type="OrthoDB" id="3800738at2759"/>
<dbReference type="RefSeq" id="XP_033573263.1">
    <property type="nucleotide sequence ID" value="XM_033729043.1"/>
</dbReference>
<dbReference type="InterPro" id="IPR036047">
    <property type="entry name" value="F-box-like_dom_sf"/>
</dbReference>
<protein>
    <recommendedName>
        <fullName evidence="1">F-box domain-containing protein</fullName>
    </recommendedName>
</protein>
<keyword evidence="3" id="KW-1185">Reference proteome</keyword>
<reference evidence="4" key="2">
    <citation type="submission" date="2020-04" db="EMBL/GenBank/DDBJ databases">
        <authorList>
            <consortium name="NCBI Genome Project"/>
        </authorList>
    </citation>
    <scope>NUCLEOTIDE SEQUENCE</scope>
    <source>
        <strain evidence="4">CBS 304.34</strain>
    </source>
</reference>
<dbReference type="InterPro" id="IPR001810">
    <property type="entry name" value="F-box_dom"/>
</dbReference>